<name>A0A182I9D8_ANOAR</name>
<keyword evidence="2" id="KW-1185">Reference proteome</keyword>
<accession>A0A182I9D8</accession>
<dbReference type="EnsemblMetazoa" id="AARA010198-RA">
    <property type="protein sequence ID" value="AARA010198-PA"/>
    <property type="gene ID" value="AARA010198"/>
</dbReference>
<evidence type="ECO:0000313" key="2">
    <source>
        <dbReference type="Proteomes" id="UP000075840"/>
    </source>
</evidence>
<organism evidence="1 2">
    <name type="scientific">Anopheles arabiensis</name>
    <name type="common">Mosquito</name>
    <dbReference type="NCBI Taxonomy" id="7173"/>
    <lineage>
        <taxon>Eukaryota</taxon>
        <taxon>Metazoa</taxon>
        <taxon>Ecdysozoa</taxon>
        <taxon>Arthropoda</taxon>
        <taxon>Hexapoda</taxon>
        <taxon>Insecta</taxon>
        <taxon>Pterygota</taxon>
        <taxon>Neoptera</taxon>
        <taxon>Endopterygota</taxon>
        <taxon>Diptera</taxon>
        <taxon>Nematocera</taxon>
        <taxon>Culicoidea</taxon>
        <taxon>Culicidae</taxon>
        <taxon>Anophelinae</taxon>
        <taxon>Anopheles</taxon>
    </lineage>
</organism>
<dbReference type="Proteomes" id="UP000075840">
    <property type="component" value="Unassembled WGS sequence"/>
</dbReference>
<sequence length="142" mass="16393">MSVPWLHTVQWLRLLGILFSNNIRDDMGQNWDVVIQHFRSLVWLHRMRDLNLVQKVYLLNTFLLPKLWYVASVCGARALDIAKVTSLQLMYVAERECLAIGEPHIIRAGNPPDLSSIPTTYPCLRNVIKQLAYVPPEYGQHV</sequence>
<dbReference type="AlphaFoldDB" id="A0A182I9D8"/>
<dbReference type="VEuPathDB" id="VectorBase:AARA010198"/>
<evidence type="ECO:0000313" key="1">
    <source>
        <dbReference type="EnsemblMetazoa" id="AARA010198-PA"/>
    </source>
</evidence>
<reference evidence="1" key="1">
    <citation type="submission" date="2022-08" db="UniProtKB">
        <authorList>
            <consortium name="EnsemblMetazoa"/>
        </authorList>
    </citation>
    <scope>IDENTIFICATION</scope>
    <source>
        <strain evidence="1">Dongola</strain>
    </source>
</reference>
<proteinExistence type="predicted"/>
<protein>
    <submittedName>
        <fullName evidence="1">Uncharacterized protein</fullName>
    </submittedName>
</protein>
<dbReference type="EMBL" id="APCN01006798">
    <property type="status" value="NOT_ANNOTATED_CDS"/>
    <property type="molecule type" value="Genomic_DNA"/>
</dbReference>